<sequence>MLNDQRRSQGLFKMSNISDLPDDLLVKILSSIPTKDVVATCLLSKRWESLWTNVTRLEFVDKSLLSHQCPNLESLHFKLKSGYACREIGLWIRTAINRHIRELTIECGDILIHLPFRLLTCETLVILKLKGWFDLNIPLTASLPSLKTLHIVLLRESNYESFSKLLSNCPLLVDLMVEQRKSNAMSTLNITVPSLQRLFMRTVVEGESDLRYSSNEKHTPKVEINVPSLKYLNIDDNCNDFDVAKNLPQVVEASIKANETSTKAFLMSLTSSAKRLSLYSVKSEDMDLSFFYQLVHLELCTSANGWVKLLAHMLKCSLTLRVLKLFNEHSNWWMRPLDRWDPPSSVPECMMSSLETLEWREYLGRDIDVEILSYLLKHSSSLRTVKISSDESKSVEETHQMVDDLACVFIDSPNANLCSTYEVVF</sequence>
<dbReference type="SMART" id="SM00579">
    <property type="entry name" value="FBD"/>
    <property type="match status" value="1"/>
</dbReference>
<dbReference type="AlphaFoldDB" id="A0AAU9SSW6"/>
<evidence type="ECO:0000313" key="3">
    <source>
        <dbReference type="Proteomes" id="UP000836841"/>
    </source>
</evidence>
<dbReference type="InterPro" id="IPR050232">
    <property type="entry name" value="FBL13/AtMIF1-like"/>
</dbReference>
<reference evidence="2 3" key="1">
    <citation type="submission" date="2022-03" db="EMBL/GenBank/DDBJ databases">
        <authorList>
            <person name="Nunn A."/>
            <person name="Chopra R."/>
            <person name="Nunn A."/>
            <person name="Contreras Garrido A."/>
        </authorList>
    </citation>
    <scope>NUCLEOTIDE SEQUENCE [LARGE SCALE GENOMIC DNA]</scope>
</reference>
<dbReference type="EMBL" id="OU466862">
    <property type="protein sequence ID" value="CAH2069741.1"/>
    <property type="molecule type" value="Genomic_DNA"/>
</dbReference>
<dbReference type="Gene3D" id="1.20.1280.50">
    <property type="match status" value="1"/>
</dbReference>
<name>A0AAU9SSW6_THLAR</name>
<dbReference type="CDD" id="cd22160">
    <property type="entry name" value="F-box_AtFBL13-like"/>
    <property type="match status" value="1"/>
</dbReference>
<dbReference type="InterPro" id="IPR006566">
    <property type="entry name" value="FBD"/>
</dbReference>
<dbReference type="SUPFAM" id="SSF81383">
    <property type="entry name" value="F-box domain"/>
    <property type="match status" value="1"/>
</dbReference>
<proteinExistence type="predicted"/>
<organism evidence="2 3">
    <name type="scientific">Thlaspi arvense</name>
    <name type="common">Field penny-cress</name>
    <dbReference type="NCBI Taxonomy" id="13288"/>
    <lineage>
        <taxon>Eukaryota</taxon>
        <taxon>Viridiplantae</taxon>
        <taxon>Streptophyta</taxon>
        <taxon>Embryophyta</taxon>
        <taxon>Tracheophyta</taxon>
        <taxon>Spermatophyta</taxon>
        <taxon>Magnoliopsida</taxon>
        <taxon>eudicotyledons</taxon>
        <taxon>Gunneridae</taxon>
        <taxon>Pentapetalae</taxon>
        <taxon>rosids</taxon>
        <taxon>malvids</taxon>
        <taxon>Brassicales</taxon>
        <taxon>Brassicaceae</taxon>
        <taxon>Thlaspideae</taxon>
        <taxon>Thlaspi</taxon>
    </lineage>
</organism>
<dbReference type="Pfam" id="PF08387">
    <property type="entry name" value="FBD"/>
    <property type="match status" value="1"/>
</dbReference>
<dbReference type="SUPFAM" id="SSF52058">
    <property type="entry name" value="L domain-like"/>
    <property type="match status" value="1"/>
</dbReference>
<accession>A0AAU9SSW6</accession>
<dbReference type="PANTHER" id="PTHR31900:SF34">
    <property type="entry name" value="EMB|CAB62440.1-RELATED"/>
    <property type="match status" value="1"/>
</dbReference>
<dbReference type="PROSITE" id="PS50181">
    <property type="entry name" value="FBOX"/>
    <property type="match status" value="1"/>
</dbReference>
<evidence type="ECO:0000259" key="1">
    <source>
        <dbReference type="PROSITE" id="PS50181"/>
    </source>
</evidence>
<dbReference type="InterPro" id="IPR036047">
    <property type="entry name" value="F-box-like_dom_sf"/>
</dbReference>
<dbReference type="PANTHER" id="PTHR31900">
    <property type="entry name" value="F-BOX/RNI SUPERFAMILY PROTEIN-RELATED"/>
    <property type="match status" value="1"/>
</dbReference>
<gene>
    <name evidence="2" type="ORF">TAV2_LOCUS20339</name>
</gene>
<evidence type="ECO:0000313" key="2">
    <source>
        <dbReference type="EMBL" id="CAH2069741.1"/>
    </source>
</evidence>
<dbReference type="InterPro" id="IPR032675">
    <property type="entry name" value="LRR_dom_sf"/>
</dbReference>
<dbReference type="InterPro" id="IPR001810">
    <property type="entry name" value="F-box_dom"/>
</dbReference>
<dbReference type="SMART" id="SM00256">
    <property type="entry name" value="FBOX"/>
    <property type="match status" value="1"/>
</dbReference>
<protein>
    <recommendedName>
        <fullName evidence="1">F-box domain-containing protein</fullName>
    </recommendedName>
</protein>
<dbReference type="InterPro" id="IPR053781">
    <property type="entry name" value="F-box_AtFBL13-like"/>
</dbReference>
<dbReference type="Gene3D" id="3.80.10.10">
    <property type="entry name" value="Ribonuclease Inhibitor"/>
    <property type="match status" value="1"/>
</dbReference>
<feature type="domain" description="F-box" evidence="1">
    <location>
        <begin position="14"/>
        <end position="62"/>
    </location>
</feature>
<keyword evidence="3" id="KW-1185">Reference proteome</keyword>
<dbReference type="Pfam" id="PF00646">
    <property type="entry name" value="F-box"/>
    <property type="match status" value="1"/>
</dbReference>
<dbReference type="Proteomes" id="UP000836841">
    <property type="component" value="Chromosome 6"/>
</dbReference>